<dbReference type="PROSITE" id="PS00201">
    <property type="entry name" value="FLAVODOXIN"/>
    <property type="match status" value="1"/>
</dbReference>
<dbReference type="InterPro" id="IPR026816">
    <property type="entry name" value="Flavodoxin_dom"/>
</dbReference>
<dbReference type="RefSeq" id="WP_158351112.1">
    <property type="nucleotide sequence ID" value="NZ_JAHQCX010000005.1"/>
</dbReference>
<evidence type="ECO:0000259" key="1">
    <source>
        <dbReference type="Pfam" id="PF12724"/>
    </source>
</evidence>
<accession>A0ABS6K6X1</accession>
<keyword evidence="3" id="KW-1185">Reference proteome</keyword>
<dbReference type="Gene3D" id="3.40.50.360">
    <property type="match status" value="1"/>
</dbReference>
<dbReference type="SUPFAM" id="SSF52218">
    <property type="entry name" value="Flavoproteins"/>
    <property type="match status" value="1"/>
</dbReference>
<protein>
    <submittedName>
        <fullName evidence="2">Flavodoxin domain-containing protein</fullName>
    </submittedName>
</protein>
<dbReference type="PANTHER" id="PTHR38030">
    <property type="entry name" value="PROTOPORPHYRINOGEN IX DEHYDROGENASE [MENAQUINONE]"/>
    <property type="match status" value="1"/>
</dbReference>
<reference evidence="2 3" key="1">
    <citation type="submission" date="2021-06" db="EMBL/GenBank/DDBJ databases">
        <title>Description of novel taxa of the family Lachnospiraceae.</title>
        <authorList>
            <person name="Chaplin A.V."/>
            <person name="Sokolova S.R."/>
            <person name="Pikina A.P."/>
            <person name="Korzhanova M."/>
            <person name="Belova V."/>
            <person name="Korostin D."/>
            <person name="Efimov B.A."/>
        </authorList>
    </citation>
    <scope>NUCLEOTIDE SEQUENCE [LARGE SCALE GENOMIC DNA]</scope>
    <source>
        <strain evidence="2 3">ASD4241</strain>
    </source>
</reference>
<dbReference type="InterPro" id="IPR001226">
    <property type="entry name" value="Flavodoxin_CS"/>
</dbReference>
<evidence type="ECO:0000313" key="2">
    <source>
        <dbReference type="EMBL" id="MBU9726206.1"/>
    </source>
</evidence>
<feature type="domain" description="Flavodoxin" evidence="1">
    <location>
        <begin position="5"/>
        <end position="143"/>
    </location>
</feature>
<gene>
    <name evidence="2" type="ORF">KTH90_09280</name>
</gene>
<dbReference type="PANTHER" id="PTHR38030:SF2">
    <property type="entry name" value="PROTOPORPHYRINOGEN IX DEHYDROGENASE [QUINONE]"/>
    <property type="match status" value="1"/>
</dbReference>
<dbReference type="Proteomes" id="UP001314681">
    <property type="component" value="Unassembled WGS sequence"/>
</dbReference>
<dbReference type="EMBL" id="JAHQCX010000005">
    <property type="protein sequence ID" value="MBU9726206.1"/>
    <property type="molecule type" value="Genomic_DNA"/>
</dbReference>
<dbReference type="InterPro" id="IPR029039">
    <property type="entry name" value="Flavoprotein-like_sf"/>
</dbReference>
<evidence type="ECO:0000313" key="3">
    <source>
        <dbReference type="Proteomes" id="UP001314681"/>
    </source>
</evidence>
<organism evidence="2 3">
    <name type="scientific">Diplocloster modestus</name>
    <dbReference type="NCBI Taxonomy" id="2850322"/>
    <lineage>
        <taxon>Bacteria</taxon>
        <taxon>Bacillati</taxon>
        <taxon>Bacillota</taxon>
        <taxon>Clostridia</taxon>
        <taxon>Lachnospirales</taxon>
        <taxon>Lachnospiraceae</taxon>
        <taxon>Diplocloster</taxon>
    </lineage>
</organism>
<dbReference type="InterPro" id="IPR052200">
    <property type="entry name" value="Protoporphyrinogen_IX_DH"/>
</dbReference>
<comment type="caution">
    <text evidence="2">The sequence shown here is derived from an EMBL/GenBank/DDBJ whole genome shotgun (WGS) entry which is preliminary data.</text>
</comment>
<dbReference type="Pfam" id="PF12724">
    <property type="entry name" value="Flavodoxin_5"/>
    <property type="match status" value="1"/>
</dbReference>
<sequence length="184" mass="20790">MKTAVIYQSHYGSTETYARWLAEDLGAGLFQADRVKQADLQQYDTIVYGGGLYAGGVNGIALLTKYLDTFRDKALYLFTVGVSDITDQDNIKAIRGGLEQKLPPALWEKVHIYHLRGGILYSKMSFLHRMMINMMIKALRKKPENERSSYERDILQSADHDTDFTDRAALAPLVADIRAGEKPR</sequence>
<name>A0ABS6K6X1_9FIRM</name>
<proteinExistence type="predicted"/>